<sequence length="323" mass="36149">MFPDEGNANTMQFSAARVALSSRPECLHHVLSPKTKVAITAVGVISQRHGAFTWLMLQLSKDHDHVLRTFRLLISELCQQFGGGHPGGVVGIAAIGIAPWRYVMQYAPDTPDYFNRDRVDLSNGHACLFLYTFLHLTGYKAMTLGQLKPYLTVLTHYVLAIRRLSTRALNSPQAPWVGVSQMRWVLLWPPGTWPPSSTVLEDINAKMRACEWDVIEVEHGCYDIAGIFHALEKARACQDKPTFINVRTVIGLGSKVDGMAVAHGAAFGAPDVAEMKRYGFHPEEHFFIGEVVRELFRDLPVRGESLVHQWNDLICQYVKPSII</sequence>
<dbReference type="SUPFAM" id="SSF52518">
    <property type="entry name" value="Thiamin diphosphate-binding fold (THDP-binding)"/>
    <property type="match status" value="2"/>
</dbReference>
<dbReference type="VEuPathDB" id="FungiDB:BO70DRAFT_430033"/>
<name>A0A317VXY6_9EURO</name>
<dbReference type="Proteomes" id="UP000247233">
    <property type="component" value="Unassembled WGS sequence"/>
</dbReference>
<evidence type="ECO:0000313" key="2">
    <source>
        <dbReference type="EMBL" id="PWY79236.1"/>
    </source>
</evidence>
<dbReference type="InterPro" id="IPR005474">
    <property type="entry name" value="Transketolase_N"/>
</dbReference>
<evidence type="ECO:0000313" key="3">
    <source>
        <dbReference type="Proteomes" id="UP000247233"/>
    </source>
</evidence>
<protein>
    <recommendedName>
        <fullName evidence="1">Transketolase N-terminal domain-containing protein</fullName>
    </recommendedName>
</protein>
<dbReference type="RefSeq" id="XP_025398456.1">
    <property type="nucleotide sequence ID" value="XM_025548121.1"/>
</dbReference>
<dbReference type="GO" id="GO:0005634">
    <property type="term" value="C:nucleus"/>
    <property type="evidence" value="ECO:0007669"/>
    <property type="project" value="TreeGrafter"/>
</dbReference>
<dbReference type="GO" id="GO:0004802">
    <property type="term" value="F:transketolase activity"/>
    <property type="evidence" value="ECO:0007669"/>
    <property type="project" value="TreeGrafter"/>
</dbReference>
<dbReference type="GeneID" id="37070358"/>
<dbReference type="PANTHER" id="PTHR43522">
    <property type="entry name" value="TRANSKETOLASE"/>
    <property type="match status" value="1"/>
</dbReference>
<dbReference type="EMBL" id="MSFL01000016">
    <property type="protein sequence ID" value="PWY79236.1"/>
    <property type="molecule type" value="Genomic_DNA"/>
</dbReference>
<reference evidence="2 3" key="1">
    <citation type="submission" date="2016-12" db="EMBL/GenBank/DDBJ databases">
        <title>The genomes of Aspergillus section Nigri reveals drivers in fungal speciation.</title>
        <authorList>
            <consortium name="DOE Joint Genome Institute"/>
            <person name="Vesth T.C."/>
            <person name="Nybo J."/>
            <person name="Theobald S."/>
            <person name="Brandl J."/>
            <person name="Frisvad J.C."/>
            <person name="Nielsen K.F."/>
            <person name="Lyhne E.K."/>
            <person name="Kogle M.E."/>
            <person name="Kuo A."/>
            <person name="Riley R."/>
            <person name="Clum A."/>
            <person name="Nolan M."/>
            <person name="Lipzen A."/>
            <person name="Salamov A."/>
            <person name="Henrissat B."/>
            <person name="Wiebenga A."/>
            <person name="De Vries R.P."/>
            <person name="Grigoriev I.V."/>
            <person name="Mortensen U.H."/>
            <person name="Andersen M.R."/>
            <person name="Baker S.E."/>
        </authorList>
    </citation>
    <scope>NUCLEOTIDE SEQUENCE [LARGE SCALE GENOMIC DNA]</scope>
    <source>
        <strain evidence="2 3">CBS 117.55</strain>
    </source>
</reference>
<feature type="domain" description="Transketolase N-terminal" evidence="1">
    <location>
        <begin position="198"/>
        <end position="319"/>
    </location>
</feature>
<evidence type="ECO:0000259" key="1">
    <source>
        <dbReference type="Pfam" id="PF00456"/>
    </source>
</evidence>
<dbReference type="Pfam" id="PF00456">
    <property type="entry name" value="Transketolase_N"/>
    <property type="match status" value="2"/>
</dbReference>
<dbReference type="Gene3D" id="3.40.50.970">
    <property type="match status" value="2"/>
</dbReference>
<organism evidence="2 3">
    <name type="scientific">Aspergillus heteromorphus CBS 117.55</name>
    <dbReference type="NCBI Taxonomy" id="1448321"/>
    <lineage>
        <taxon>Eukaryota</taxon>
        <taxon>Fungi</taxon>
        <taxon>Dikarya</taxon>
        <taxon>Ascomycota</taxon>
        <taxon>Pezizomycotina</taxon>
        <taxon>Eurotiomycetes</taxon>
        <taxon>Eurotiomycetidae</taxon>
        <taxon>Eurotiales</taxon>
        <taxon>Aspergillaceae</taxon>
        <taxon>Aspergillus</taxon>
        <taxon>Aspergillus subgen. Circumdati</taxon>
    </lineage>
</organism>
<accession>A0A317VXY6</accession>
<dbReference type="InterPro" id="IPR033247">
    <property type="entry name" value="Transketolase_fam"/>
</dbReference>
<feature type="domain" description="Transketolase N-terminal" evidence="1">
    <location>
        <begin position="65"/>
        <end position="151"/>
    </location>
</feature>
<dbReference type="STRING" id="1448321.A0A317VXY6"/>
<dbReference type="AlphaFoldDB" id="A0A317VXY6"/>
<dbReference type="InterPro" id="IPR029061">
    <property type="entry name" value="THDP-binding"/>
</dbReference>
<dbReference type="OrthoDB" id="10267175at2759"/>
<dbReference type="PANTHER" id="PTHR43522:SF6">
    <property type="entry name" value="TRANSKETOLASE-LIKE PYRIMIDINE-BINDING DOMAIN-CONTAINING PROTEIN-RELATED"/>
    <property type="match status" value="1"/>
</dbReference>
<dbReference type="GO" id="GO:0005829">
    <property type="term" value="C:cytosol"/>
    <property type="evidence" value="ECO:0007669"/>
    <property type="project" value="TreeGrafter"/>
</dbReference>
<proteinExistence type="predicted"/>
<keyword evidence="3" id="KW-1185">Reference proteome</keyword>
<dbReference type="GO" id="GO:0006098">
    <property type="term" value="P:pentose-phosphate shunt"/>
    <property type="evidence" value="ECO:0007669"/>
    <property type="project" value="TreeGrafter"/>
</dbReference>
<comment type="caution">
    <text evidence="2">The sequence shown here is derived from an EMBL/GenBank/DDBJ whole genome shotgun (WGS) entry which is preliminary data.</text>
</comment>
<gene>
    <name evidence="2" type="ORF">BO70DRAFT_430033</name>
</gene>